<dbReference type="VEuPathDB" id="TrichDB:TRFO_23074"/>
<evidence type="ECO:0000313" key="1">
    <source>
        <dbReference type="EMBL" id="OHT08463.1"/>
    </source>
</evidence>
<dbReference type="EMBL" id="MLAK01000667">
    <property type="protein sequence ID" value="OHT08463.1"/>
    <property type="molecule type" value="Genomic_DNA"/>
</dbReference>
<sequence length="295" mass="33756">MTQSRITTPRTAFKSSRLTSFTEKTNRTNSTFHITFSNLPSARQKLPKNKVVPPYIQPTKTKIFRSSEEAAEFYDIKPIVSSIHLSPKYDQIYFSNVFDDSLFSSFLIAFISSYFPFLTEFMNLCNEGEISLKNVCNELKLLSNESPSNNISYFIMLFQSLNVSIAGPMHFDSLSDLEVVFQAEFEKNHTEDIIVKSQIKSFPPNLVKVKSSTVLNLTGQDLSFNYKLRWVIATKDDIYFPVIFHSDFTADVMYDCSKSQLFGSLSALFYSGAEIVYVCYSLRDHDCPEIKLCNE</sequence>
<proteinExistence type="predicted"/>
<dbReference type="GeneID" id="94837645"/>
<evidence type="ECO:0000313" key="2">
    <source>
        <dbReference type="Proteomes" id="UP000179807"/>
    </source>
</evidence>
<name>A0A1J4KAK4_9EUKA</name>
<dbReference type="RefSeq" id="XP_068361599.1">
    <property type="nucleotide sequence ID" value="XM_068502941.1"/>
</dbReference>
<comment type="caution">
    <text evidence="1">The sequence shown here is derived from an EMBL/GenBank/DDBJ whole genome shotgun (WGS) entry which is preliminary data.</text>
</comment>
<dbReference type="AlphaFoldDB" id="A0A1J4KAK4"/>
<reference evidence="1" key="1">
    <citation type="submission" date="2016-10" db="EMBL/GenBank/DDBJ databases">
        <authorList>
            <person name="Benchimol M."/>
            <person name="Almeida L.G."/>
            <person name="Vasconcelos A.T."/>
            <person name="Perreira-Neves A."/>
            <person name="Rosa I.A."/>
            <person name="Tasca T."/>
            <person name="Bogo M.R."/>
            <person name="de Souza W."/>
        </authorList>
    </citation>
    <scope>NUCLEOTIDE SEQUENCE [LARGE SCALE GENOMIC DNA]</scope>
    <source>
        <strain evidence="1">K</strain>
    </source>
</reference>
<accession>A0A1J4KAK4</accession>
<keyword evidence="2" id="KW-1185">Reference proteome</keyword>
<gene>
    <name evidence="1" type="ORF">TRFO_23074</name>
</gene>
<protein>
    <submittedName>
        <fullName evidence="1">Uncharacterized protein</fullName>
    </submittedName>
</protein>
<organism evidence="1 2">
    <name type="scientific">Tritrichomonas foetus</name>
    <dbReference type="NCBI Taxonomy" id="1144522"/>
    <lineage>
        <taxon>Eukaryota</taxon>
        <taxon>Metamonada</taxon>
        <taxon>Parabasalia</taxon>
        <taxon>Tritrichomonadida</taxon>
        <taxon>Tritrichomonadidae</taxon>
        <taxon>Tritrichomonas</taxon>
    </lineage>
</organism>
<dbReference type="Proteomes" id="UP000179807">
    <property type="component" value="Unassembled WGS sequence"/>
</dbReference>